<reference evidence="1" key="1">
    <citation type="submission" date="2021-01" db="EMBL/GenBank/DDBJ databases">
        <authorList>
            <person name="Sun Q."/>
        </authorList>
    </citation>
    <scope>NUCLEOTIDE SEQUENCE</scope>
    <source>
        <strain evidence="1">YIM B02566</strain>
    </source>
</reference>
<sequence>MDQISLISSLKDHLDILSGLVGSTVGLALLSGWAGLQRTETISLLGMTVTRREAFFLLAAIFIGVNFAALILFLRVADLLQLTAGENSVAAITALGSHPWPFNPYAYFGDSAFSTIYSSVGYGCLIIIWWIGLSTLTLFQDPTDIISKSVYGLFFAVGLLSMLAIQYVFFVVLKILPTLPSALQSGIESTILPRTIATFAGIGIGFLVAQAVNTFAGKRRQLTNEQQINAAVGPTK</sequence>
<protein>
    <submittedName>
        <fullName evidence="1">Uncharacterized protein</fullName>
    </submittedName>
</protein>
<proteinExistence type="predicted"/>
<organism evidence="1 2">
    <name type="scientific">Taklimakanibacter albus</name>
    <dbReference type="NCBI Taxonomy" id="2800327"/>
    <lineage>
        <taxon>Bacteria</taxon>
        <taxon>Pseudomonadati</taxon>
        <taxon>Pseudomonadota</taxon>
        <taxon>Alphaproteobacteria</taxon>
        <taxon>Hyphomicrobiales</taxon>
        <taxon>Aestuariivirgaceae</taxon>
        <taxon>Taklimakanibacter</taxon>
    </lineage>
</organism>
<evidence type="ECO:0000313" key="1">
    <source>
        <dbReference type="EMBL" id="MBK1870983.1"/>
    </source>
</evidence>
<comment type="caution">
    <text evidence="1">The sequence shown here is derived from an EMBL/GenBank/DDBJ whole genome shotgun (WGS) entry which is preliminary data.</text>
</comment>
<evidence type="ECO:0000313" key="2">
    <source>
        <dbReference type="Proteomes" id="UP000616151"/>
    </source>
</evidence>
<dbReference type="Proteomes" id="UP000616151">
    <property type="component" value="Unassembled WGS sequence"/>
</dbReference>
<accession>A0ACC5RF12</accession>
<keyword evidence="2" id="KW-1185">Reference proteome</keyword>
<gene>
    <name evidence="1" type="ORF">JHL16_31750</name>
</gene>
<dbReference type="EMBL" id="JAENHL010000008">
    <property type="protein sequence ID" value="MBK1870983.1"/>
    <property type="molecule type" value="Genomic_DNA"/>
</dbReference>
<name>A0ACC5RF12_9HYPH</name>